<dbReference type="InterPro" id="IPR043761">
    <property type="entry name" value="DUF5707"/>
</dbReference>
<gene>
    <name evidence="2" type="ORF">OG442_15345</name>
</gene>
<evidence type="ECO:0000256" key="1">
    <source>
        <dbReference type="SAM" id="SignalP"/>
    </source>
</evidence>
<dbReference type="PROSITE" id="PS51318">
    <property type="entry name" value="TAT"/>
    <property type="match status" value="1"/>
</dbReference>
<dbReference type="Pfam" id="PF18968">
    <property type="entry name" value="DUF5707"/>
    <property type="match status" value="1"/>
</dbReference>
<feature type="chain" id="PRO_5045860193" evidence="1">
    <location>
        <begin position="26"/>
        <end position="152"/>
    </location>
</feature>
<dbReference type="EMBL" id="CP109495">
    <property type="protein sequence ID" value="WUX52803.1"/>
    <property type="molecule type" value="Genomic_DNA"/>
</dbReference>
<reference evidence="2" key="1">
    <citation type="submission" date="2022-10" db="EMBL/GenBank/DDBJ databases">
        <title>The complete genomes of actinobacterial strains from the NBC collection.</title>
        <authorList>
            <person name="Joergensen T.S."/>
            <person name="Alvarez Arevalo M."/>
            <person name="Sterndorff E.B."/>
            <person name="Faurdal D."/>
            <person name="Vuksanovic O."/>
            <person name="Mourched A.-S."/>
            <person name="Charusanti P."/>
            <person name="Shaw S."/>
            <person name="Blin K."/>
            <person name="Weber T."/>
        </authorList>
    </citation>
    <scope>NUCLEOTIDE SEQUENCE</scope>
    <source>
        <strain evidence="2">NBC_01432</strain>
    </source>
</reference>
<organism evidence="2 3">
    <name type="scientific">Streptomyces niveus</name>
    <name type="common">Streptomyces spheroides</name>
    <dbReference type="NCBI Taxonomy" id="193462"/>
    <lineage>
        <taxon>Bacteria</taxon>
        <taxon>Bacillati</taxon>
        <taxon>Actinomycetota</taxon>
        <taxon>Actinomycetes</taxon>
        <taxon>Kitasatosporales</taxon>
        <taxon>Streptomycetaceae</taxon>
        <taxon>Streptomyces</taxon>
    </lineage>
</organism>
<dbReference type="InterPro" id="IPR006311">
    <property type="entry name" value="TAT_signal"/>
</dbReference>
<evidence type="ECO:0000313" key="2">
    <source>
        <dbReference type="EMBL" id="WUX52803.1"/>
    </source>
</evidence>
<keyword evidence="3" id="KW-1185">Reference proteome</keyword>
<dbReference type="RefSeq" id="WP_329076455.1">
    <property type="nucleotide sequence ID" value="NZ_CP108849.2"/>
</dbReference>
<sequence length="152" mass="15879">MSRMSKRVVLTSLVGTAAVAGVAVAGIASATAPSAPTVDNASARFLPPSADTGGTFAFAADVADDSGVKSLKVLAWPNSSDLKPTAEEMEHAENAVCERVDDEKSTCAYTLRISGQEAQGMRKGDWTISVLLTARDGEKKFVPEATTINIDF</sequence>
<accession>A0ABZ2A627</accession>
<keyword evidence="1" id="KW-0732">Signal</keyword>
<evidence type="ECO:0000313" key="3">
    <source>
        <dbReference type="Proteomes" id="UP001432209"/>
    </source>
</evidence>
<name>A0ABZ2A627_STRNV</name>
<dbReference type="Proteomes" id="UP001432209">
    <property type="component" value="Chromosome"/>
</dbReference>
<feature type="signal peptide" evidence="1">
    <location>
        <begin position="1"/>
        <end position="25"/>
    </location>
</feature>
<proteinExistence type="predicted"/>
<protein>
    <submittedName>
        <fullName evidence="2">DUF5707 domain-containing protein</fullName>
    </submittedName>
</protein>